<organism evidence="2 3">
    <name type="scientific">Colletotrichum musicola</name>
    <dbReference type="NCBI Taxonomy" id="2175873"/>
    <lineage>
        <taxon>Eukaryota</taxon>
        <taxon>Fungi</taxon>
        <taxon>Dikarya</taxon>
        <taxon>Ascomycota</taxon>
        <taxon>Pezizomycotina</taxon>
        <taxon>Sordariomycetes</taxon>
        <taxon>Hypocreomycetidae</taxon>
        <taxon>Glomerellales</taxon>
        <taxon>Glomerellaceae</taxon>
        <taxon>Colletotrichum</taxon>
        <taxon>Colletotrichum orchidearum species complex</taxon>
    </lineage>
</organism>
<feature type="compositionally biased region" description="Polar residues" evidence="1">
    <location>
        <begin position="78"/>
        <end position="90"/>
    </location>
</feature>
<feature type="region of interest" description="Disordered" evidence="1">
    <location>
        <begin position="1"/>
        <end position="106"/>
    </location>
</feature>
<sequence>MRGMTGGQTASPVHSAHSLVPASTLTGGASQDESEGEGEGGQPHRRGRQSSYYPYRKKTHSTLDGHSTDGRIGRRKVTQTTCGQVESASGFSPHPSPLVGSGGDRSLHGLVILVPGSWEMGRDLLIGIAR</sequence>
<reference evidence="2" key="1">
    <citation type="journal article" date="2020" name="Phytopathology">
        <title>Genome Sequence Resources of Colletotrichum truncatum, C. plurivorum, C. musicola, and C. sojae: Four Species Pathogenic to Soybean (Glycine max).</title>
        <authorList>
            <person name="Rogerio F."/>
            <person name="Boufleur T.R."/>
            <person name="Ciampi-Guillardi M."/>
            <person name="Sukno S.A."/>
            <person name="Thon M.R."/>
            <person name="Massola Junior N.S."/>
            <person name="Baroncelli R."/>
        </authorList>
    </citation>
    <scope>NUCLEOTIDE SEQUENCE</scope>
    <source>
        <strain evidence="2">LFN0074</strain>
    </source>
</reference>
<comment type="caution">
    <text evidence="2">The sequence shown here is derived from an EMBL/GenBank/DDBJ whole genome shotgun (WGS) entry which is preliminary data.</text>
</comment>
<evidence type="ECO:0000313" key="2">
    <source>
        <dbReference type="EMBL" id="KAF6845019.1"/>
    </source>
</evidence>
<accession>A0A8H6NYY0</accession>
<proteinExistence type="predicted"/>
<protein>
    <submittedName>
        <fullName evidence="2">Uncharacterized protein</fullName>
    </submittedName>
</protein>
<evidence type="ECO:0000256" key="1">
    <source>
        <dbReference type="SAM" id="MobiDB-lite"/>
    </source>
</evidence>
<dbReference type="Proteomes" id="UP000639643">
    <property type="component" value="Unassembled WGS sequence"/>
</dbReference>
<gene>
    <name evidence="2" type="ORF">CMUS01_00552</name>
</gene>
<keyword evidence="3" id="KW-1185">Reference proteome</keyword>
<dbReference type="AlphaFoldDB" id="A0A8H6NYY0"/>
<dbReference type="EMBL" id="WIGM01000007">
    <property type="protein sequence ID" value="KAF6845019.1"/>
    <property type="molecule type" value="Genomic_DNA"/>
</dbReference>
<evidence type="ECO:0000313" key="3">
    <source>
        <dbReference type="Proteomes" id="UP000639643"/>
    </source>
</evidence>
<name>A0A8H6NYY0_9PEZI</name>
<feature type="compositionally biased region" description="Basic and acidic residues" evidence="1">
    <location>
        <begin position="61"/>
        <end position="72"/>
    </location>
</feature>